<evidence type="ECO:0000256" key="1">
    <source>
        <dbReference type="ARBA" id="ARBA00002274"/>
    </source>
</evidence>
<reference evidence="14 15" key="1">
    <citation type="submission" date="2018-12" db="EMBL/GenBank/DDBJ databases">
        <title>The whole draft genome of Aquabacterium sp. SJQ9.</title>
        <authorList>
            <person name="Sun L."/>
            <person name="Gao X."/>
            <person name="Chen W."/>
            <person name="Huang K."/>
        </authorList>
    </citation>
    <scope>NUCLEOTIDE SEQUENCE [LARGE SCALE GENOMIC DNA]</scope>
    <source>
        <strain evidence="14 15">SJQ9</strain>
    </source>
</reference>
<sequence>MSASAWLTRQWLRRGPVARLLWPLHALTKGLLTLRRIAYQRGWKVTRTLPVPVIVVGNRVVGGAGKTPTVLALVRHLRAQGWQPGVLSRGYGRHGGSPQPIVLDANTEEGLDARQVGDECWLIWRHTAAPMGIASRRYDAGQVLLKAHPEIDILVCDDGLQHWALGRQVEIVVFDERGQGNGWLLPAGLLREPIDSAPGPGCEQPPLVLYNAAKPSTRQSGHMALRALAPLQTWEDWWSGSPPPSQGPRVPEVLRQTTPAQLWAVAGIAQPQRFFKPLKHLGLHFTPCPQPDHDRLDPLPWPDTVRHVVLTEKDAVKLSPERLKQQRPQTQVWVAALDFQPDKAFWQALDQRLDHLHAQAGGASVLQGAAPM</sequence>
<evidence type="ECO:0000256" key="2">
    <source>
        <dbReference type="ARBA" id="ARBA00004870"/>
    </source>
</evidence>
<dbReference type="RefSeq" id="WP_125242182.1">
    <property type="nucleotide sequence ID" value="NZ_RSED01000003.1"/>
</dbReference>
<dbReference type="NCBIfam" id="TIGR00682">
    <property type="entry name" value="lpxK"/>
    <property type="match status" value="1"/>
</dbReference>
<evidence type="ECO:0000256" key="6">
    <source>
        <dbReference type="ARBA" id="ARBA00022556"/>
    </source>
</evidence>
<dbReference type="Proteomes" id="UP000269265">
    <property type="component" value="Unassembled WGS sequence"/>
</dbReference>
<dbReference type="EMBL" id="RSED01000003">
    <property type="protein sequence ID" value="RRS05614.1"/>
    <property type="molecule type" value="Genomic_DNA"/>
</dbReference>
<evidence type="ECO:0000256" key="12">
    <source>
        <dbReference type="ARBA" id="ARBA00029757"/>
    </source>
</evidence>
<dbReference type="AlphaFoldDB" id="A0A3R8U6D4"/>
<keyword evidence="9 13" id="KW-0418">Kinase</keyword>
<feature type="binding site" evidence="13">
    <location>
        <begin position="60"/>
        <end position="67"/>
    </location>
    <ligand>
        <name>ATP</name>
        <dbReference type="ChEBI" id="CHEBI:30616"/>
    </ligand>
</feature>
<evidence type="ECO:0000313" key="15">
    <source>
        <dbReference type="Proteomes" id="UP000269265"/>
    </source>
</evidence>
<evidence type="ECO:0000256" key="8">
    <source>
        <dbReference type="ARBA" id="ARBA00022741"/>
    </source>
</evidence>
<dbReference type="EC" id="2.7.1.130" evidence="3 13"/>
<protein>
    <recommendedName>
        <fullName evidence="4 13">Tetraacyldisaccharide 4'-kinase</fullName>
        <ecNumber evidence="3 13">2.7.1.130</ecNumber>
    </recommendedName>
    <alternativeName>
        <fullName evidence="12 13">Lipid A 4'-kinase</fullName>
    </alternativeName>
</protein>
<accession>A0A3R8U6D4</accession>
<proteinExistence type="inferred from homology"/>
<dbReference type="GO" id="GO:0009244">
    <property type="term" value="P:lipopolysaccharide core region biosynthetic process"/>
    <property type="evidence" value="ECO:0007669"/>
    <property type="project" value="TreeGrafter"/>
</dbReference>
<gene>
    <name evidence="13" type="primary">lpxK</name>
    <name evidence="14" type="ORF">EIP75_05320</name>
</gene>
<dbReference type="UniPathway" id="UPA00359">
    <property type="reaction ID" value="UER00482"/>
</dbReference>
<name>A0A3R8U6D4_9BURK</name>
<evidence type="ECO:0000313" key="14">
    <source>
        <dbReference type="EMBL" id="RRS05614.1"/>
    </source>
</evidence>
<dbReference type="PANTHER" id="PTHR42724:SF1">
    <property type="entry name" value="TETRAACYLDISACCHARIDE 4'-KINASE, MITOCHONDRIAL-RELATED"/>
    <property type="match status" value="1"/>
</dbReference>
<comment type="catalytic activity">
    <reaction evidence="13">
        <text>a lipid A disaccharide + ATP = a lipid IVA + ADP + H(+)</text>
        <dbReference type="Rhea" id="RHEA:67840"/>
        <dbReference type="ChEBI" id="CHEBI:15378"/>
        <dbReference type="ChEBI" id="CHEBI:30616"/>
        <dbReference type="ChEBI" id="CHEBI:176343"/>
        <dbReference type="ChEBI" id="CHEBI:176425"/>
        <dbReference type="ChEBI" id="CHEBI:456216"/>
        <dbReference type="EC" id="2.7.1.130"/>
    </reaction>
</comment>
<evidence type="ECO:0000256" key="10">
    <source>
        <dbReference type="ARBA" id="ARBA00022840"/>
    </source>
</evidence>
<comment type="function">
    <text evidence="1 13">Transfers the gamma-phosphate of ATP to the 4'-position of a tetraacyldisaccharide 1-phosphate intermediate (termed DS-1-P) to form tetraacyldisaccharide 1,4'-bis-phosphate (lipid IVA).</text>
</comment>
<dbReference type="OrthoDB" id="9766423at2"/>
<comment type="pathway">
    <text evidence="2 13">Glycolipid biosynthesis; lipid IV(A) biosynthesis; lipid IV(A) from (3R)-3-hydroxytetradecanoyl-[acyl-carrier-protein] and UDP-N-acetyl-alpha-D-glucosamine: step 6/6.</text>
</comment>
<evidence type="ECO:0000256" key="4">
    <source>
        <dbReference type="ARBA" id="ARBA00016436"/>
    </source>
</evidence>
<dbReference type="HAMAP" id="MF_00409">
    <property type="entry name" value="LpxK"/>
    <property type="match status" value="1"/>
</dbReference>
<dbReference type="PANTHER" id="PTHR42724">
    <property type="entry name" value="TETRAACYLDISACCHARIDE 4'-KINASE"/>
    <property type="match status" value="1"/>
</dbReference>
<keyword evidence="10 13" id="KW-0067">ATP-binding</keyword>
<dbReference type="SUPFAM" id="SSF52540">
    <property type="entry name" value="P-loop containing nucleoside triphosphate hydrolases"/>
    <property type="match status" value="1"/>
</dbReference>
<keyword evidence="6 13" id="KW-0441">Lipid A biosynthesis</keyword>
<evidence type="ECO:0000256" key="7">
    <source>
        <dbReference type="ARBA" id="ARBA00022679"/>
    </source>
</evidence>
<organism evidence="14 15">
    <name type="scientific">Aquabacterium soli</name>
    <dbReference type="NCBI Taxonomy" id="2493092"/>
    <lineage>
        <taxon>Bacteria</taxon>
        <taxon>Pseudomonadati</taxon>
        <taxon>Pseudomonadota</taxon>
        <taxon>Betaproteobacteria</taxon>
        <taxon>Burkholderiales</taxon>
        <taxon>Aquabacterium</taxon>
    </lineage>
</organism>
<comment type="similarity">
    <text evidence="13">Belongs to the LpxK family.</text>
</comment>
<evidence type="ECO:0000256" key="13">
    <source>
        <dbReference type="HAMAP-Rule" id="MF_00409"/>
    </source>
</evidence>
<dbReference type="InterPro" id="IPR003758">
    <property type="entry name" value="LpxK"/>
</dbReference>
<evidence type="ECO:0000256" key="5">
    <source>
        <dbReference type="ARBA" id="ARBA00022516"/>
    </source>
</evidence>
<evidence type="ECO:0000256" key="3">
    <source>
        <dbReference type="ARBA" id="ARBA00012071"/>
    </source>
</evidence>
<keyword evidence="11 13" id="KW-0443">Lipid metabolism</keyword>
<dbReference type="InterPro" id="IPR027417">
    <property type="entry name" value="P-loop_NTPase"/>
</dbReference>
<comment type="caution">
    <text evidence="14">The sequence shown here is derived from an EMBL/GenBank/DDBJ whole genome shotgun (WGS) entry which is preliminary data.</text>
</comment>
<evidence type="ECO:0000256" key="9">
    <source>
        <dbReference type="ARBA" id="ARBA00022777"/>
    </source>
</evidence>
<dbReference type="Pfam" id="PF02606">
    <property type="entry name" value="LpxK"/>
    <property type="match status" value="1"/>
</dbReference>
<keyword evidence="5 13" id="KW-0444">Lipid biosynthesis</keyword>
<evidence type="ECO:0000256" key="11">
    <source>
        <dbReference type="ARBA" id="ARBA00023098"/>
    </source>
</evidence>
<keyword evidence="7 13" id="KW-0808">Transferase</keyword>
<dbReference type="GO" id="GO:0005524">
    <property type="term" value="F:ATP binding"/>
    <property type="evidence" value="ECO:0007669"/>
    <property type="project" value="UniProtKB-UniRule"/>
</dbReference>
<keyword evidence="15" id="KW-1185">Reference proteome</keyword>
<keyword evidence="8 13" id="KW-0547">Nucleotide-binding</keyword>
<dbReference type="GO" id="GO:0005886">
    <property type="term" value="C:plasma membrane"/>
    <property type="evidence" value="ECO:0007669"/>
    <property type="project" value="TreeGrafter"/>
</dbReference>
<dbReference type="GO" id="GO:0009029">
    <property type="term" value="F:lipid-A 4'-kinase activity"/>
    <property type="evidence" value="ECO:0007669"/>
    <property type="project" value="UniProtKB-UniRule"/>
</dbReference>
<dbReference type="GO" id="GO:0009245">
    <property type="term" value="P:lipid A biosynthetic process"/>
    <property type="evidence" value="ECO:0007669"/>
    <property type="project" value="UniProtKB-UniRule"/>
</dbReference>